<name>A0A0A8JYA6_9HYPH</name>
<keyword evidence="2 5" id="KW-0547">Nucleotide-binding</keyword>
<dbReference type="InterPro" id="IPR027417">
    <property type="entry name" value="P-loop_NTPase"/>
</dbReference>
<comment type="subcellular location">
    <subcellularLocation>
        <location evidence="5">Cytoplasm</location>
    </subcellularLocation>
</comment>
<dbReference type="NCBIfam" id="TIGR00152">
    <property type="entry name" value="dephospho-CoA kinase"/>
    <property type="match status" value="1"/>
</dbReference>
<keyword evidence="3 5" id="KW-0067">ATP-binding</keyword>
<dbReference type="Proteomes" id="UP000031643">
    <property type="component" value="Chromosome"/>
</dbReference>
<keyword evidence="5 7" id="KW-0418">Kinase</keyword>
<evidence type="ECO:0000256" key="5">
    <source>
        <dbReference type="HAMAP-Rule" id="MF_00376"/>
    </source>
</evidence>
<evidence type="ECO:0000256" key="4">
    <source>
        <dbReference type="ARBA" id="ARBA00022993"/>
    </source>
</evidence>
<dbReference type="PROSITE" id="PS51219">
    <property type="entry name" value="DPCK"/>
    <property type="match status" value="1"/>
</dbReference>
<comment type="similarity">
    <text evidence="1 5">Belongs to the CoaE family.</text>
</comment>
<sequence length="207" mass="22815">MLVIGLTGGIGMGKSSAAAHFRRHGVPVFDADDYVHQLYEGEAVPLIEDAFPGTTRDGRVDRTLLAKEVAGRPDRLKQLEEIVHPLVVQAEIDFLCDQEDAGVPMAVLEIPLLFETGAETRVDVTVAVSAPEDVQRQRVLERLGMTAEKFEALRARQLDDADRRARADHGLDSGSSLENLQAQLDVLIESLKLQDGSVMERLRAQRH</sequence>
<evidence type="ECO:0000256" key="2">
    <source>
        <dbReference type="ARBA" id="ARBA00022741"/>
    </source>
</evidence>
<comment type="function">
    <text evidence="5">Catalyzes the phosphorylation of the 3'-hydroxyl group of dephosphocoenzyme A to form coenzyme A.</text>
</comment>
<dbReference type="HAMAP" id="MF_00376">
    <property type="entry name" value="Dephospho_CoA_kinase"/>
    <property type="match status" value="1"/>
</dbReference>
<dbReference type="Pfam" id="PF01121">
    <property type="entry name" value="CoaE"/>
    <property type="match status" value="1"/>
</dbReference>
<dbReference type="HOGENOM" id="CLU_057180_3_0_5"/>
<dbReference type="InterPro" id="IPR001977">
    <property type="entry name" value="Depp_CoAkinase"/>
</dbReference>
<dbReference type="PANTHER" id="PTHR10695">
    <property type="entry name" value="DEPHOSPHO-COA KINASE-RELATED"/>
    <property type="match status" value="1"/>
</dbReference>
<dbReference type="CDD" id="cd02022">
    <property type="entry name" value="DPCK"/>
    <property type="match status" value="1"/>
</dbReference>
<dbReference type="GO" id="GO:0005524">
    <property type="term" value="F:ATP binding"/>
    <property type="evidence" value="ECO:0007669"/>
    <property type="project" value="UniProtKB-UniRule"/>
</dbReference>
<dbReference type="STRING" id="1384459.GL4_0318"/>
<evidence type="ECO:0000256" key="1">
    <source>
        <dbReference type="ARBA" id="ARBA00009018"/>
    </source>
</evidence>
<dbReference type="SUPFAM" id="SSF52540">
    <property type="entry name" value="P-loop containing nucleoside triphosphate hydrolases"/>
    <property type="match status" value="1"/>
</dbReference>
<evidence type="ECO:0000256" key="6">
    <source>
        <dbReference type="NCBIfam" id="TIGR00152"/>
    </source>
</evidence>
<dbReference type="UniPathway" id="UPA00241">
    <property type="reaction ID" value="UER00356"/>
</dbReference>
<proteinExistence type="inferred from homology"/>
<dbReference type="EC" id="2.7.1.24" evidence="5 6"/>
<keyword evidence="4 5" id="KW-0173">Coenzyme A biosynthesis</keyword>
<feature type="binding site" evidence="5">
    <location>
        <begin position="11"/>
        <end position="16"/>
    </location>
    <ligand>
        <name>ATP</name>
        <dbReference type="ChEBI" id="CHEBI:30616"/>
    </ligand>
</feature>
<accession>A0A0A8JYA6</accession>
<dbReference type="Gene3D" id="3.40.50.300">
    <property type="entry name" value="P-loop containing nucleotide triphosphate hydrolases"/>
    <property type="match status" value="1"/>
</dbReference>
<comment type="pathway">
    <text evidence="5">Cofactor biosynthesis; coenzyme A biosynthesis; CoA from (R)-pantothenate: step 5/5.</text>
</comment>
<reference evidence="7 8" key="1">
    <citation type="submission" date="2014-09" db="EMBL/GenBank/DDBJ databases">
        <title>Genome sequencing of Methyloceanibacter caenitepidi Gela4.</title>
        <authorList>
            <person name="Takeuchi M."/>
            <person name="Susumu S."/>
            <person name="Kamagata Y."/>
            <person name="Oshima K."/>
            <person name="Hattori M."/>
            <person name="Iwasaki W."/>
        </authorList>
    </citation>
    <scope>NUCLEOTIDE SEQUENCE [LARGE SCALE GENOMIC DNA]</scope>
    <source>
        <strain evidence="7 8">Gela4</strain>
    </source>
</reference>
<dbReference type="OrthoDB" id="9812943at2"/>
<gene>
    <name evidence="5" type="primary">coaE</name>
    <name evidence="7" type="ORF">GL4_0318</name>
</gene>
<dbReference type="GO" id="GO:0015937">
    <property type="term" value="P:coenzyme A biosynthetic process"/>
    <property type="evidence" value="ECO:0007669"/>
    <property type="project" value="UniProtKB-UniRule"/>
</dbReference>
<dbReference type="GO" id="GO:0005737">
    <property type="term" value="C:cytoplasm"/>
    <property type="evidence" value="ECO:0007669"/>
    <property type="project" value="UniProtKB-SubCell"/>
</dbReference>
<keyword evidence="5 7" id="KW-0808">Transferase</keyword>
<dbReference type="PANTHER" id="PTHR10695:SF46">
    <property type="entry name" value="BIFUNCTIONAL COENZYME A SYNTHASE-RELATED"/>
    <property type="match status" value="1"/>
</dbReference>
<dbReference type="RefSeq" id="WP_045363804.1">
    <property type="nucleotide sequence ID" value="NZ_AP014648.1"/>
</dbReference>
<evidence type="ECO:0000313" key="7">
    <source>
        <dbReference type="EMBL" id="BAQ15788.1"/>
    </source>
</evidence>
<organism evidence="7 8">
    <name type="scientific">Methyloceanibacter caenitepidi</name>
    <dbReference type="NCBI Taxonomy" id="1384459"/>
    <lineage>
        <taxon>Bacteria</taxon>
        <taxon>Pseudomonadati</taxon>
        <taxon>Pseudomonadota</taxon>
        <taxon>Alphaproteobacteria</taxon>
        <taxon>Hyphomicrobiales</taxon>
        <taxon>Hyphomicrobiaceae</taxon>
        <taxon>Methyloceanibacter</taxon>
    </lineage>
</organism>
<dbReference type="GO" id="GO:0004140">
    <property type="term" value="F:dephospho-CoA kinase activity"/>
    <property type="evidence" value="ECO:0007669"/>
    <property type="project" value="UniProtKB-UniRule"/>
</dbReference>
<dbReference type="KEGG" id="mcg:GL4_0318"/>
<evidence type="ECO:0000256" key="3">
    <source>
        <dbReference type="ARBA" id="ARBA00022840"/>
    </source>
</evidence>
<evidence type="ECO:0000313" key="8">
    <source>
        <dbReference type="Proteomes" id="UP000031643"/>
    </source>
</evidence>
<dbReference type="EMBL" id="AP014648">
    <property type="protein sequence ID" value="BAQ15788.1"/>
    <property type="molecule type" value="Genomic_DNA"/>
</dbReference>
<keyword evidence="8" id="KW-1185">Reference proteome</keyword>
<keyword evidence="5" id="KW-0963">Cytoplasm</keyword>
<dbReference type="AlphaFoldDB" id="A0A0A8JYA6"/>
<comment type="catalytic activity">
    <reaction evidence="5">
        <text>3'-dephospho-CoA + ATP = ADP + CoA + H(+)</text>
        <dbReference type="Rhea" id="RHEA:18245"/>
        <dbReference type="ChEBI" id="CHEBI:15378"/>
        <dbReference type="ChEBI" id="CHEBI:30616"/>
        <dbReference type="ChEBI" id="CHEBI:57287"/>
        <dbReference type="ChEBI" id="CHEBI:57328"/>
        <dbReference type="ChEBI" id="CHEBI:456216"/>
        <dbReference type="EC" id="2.7.1.24"/>
    </reaction>
</comment>
<protein>
    <recommendedName>
        <fullName evidence="5 6">Dephospho-CoA kinase</fullName>
        <ecNumber evidence="5 6">2.7.1.24</ecNumber>
    </recommendedName>
    <alternativeName>
        <fullName evidence="5">Dephosphocoenzyme A kinase</fullName>
    </alternativeName>
</protein>